<gene>
    <name evidence="3" type="ORF">V6242_18680</name>
</gene>
<protein>
    <submittedName>
        <fullName evidence="3">Peptidylprolyl isomerase</fullName>
        <ecNumber evidence="3">5.2.1.8</ecNumber>
    </submittedName>
</protein>
<feature type="non-terminal residue" evidence="3">
    <location>
        <position position="69"/>
    </location>
</feature>
<name>A0ABU9GA74_9GAMM</name>
<keyword evidence="1" id="KW-0697">Rotamase</keyword>
<dbReference type="GO" id="GO:0003755">
    <property type="term" value="F:peptidyl-prolyl cis-trans isomerase activity"/>
    <property type="evidence" value="ECO:0007669"/>
    <property type="project" value="UniProtKB-EC"/>
</dbReference>
<dbReference type="EMBL" id="JBAKAR010000384">
    <property type="protein sequence ID" value="MEL0615155.1"/>
    <property type="molecule type" value="Genomic_DNA"/>
</dbReference>
<keyword evidence="4" id="KW-1185">Reference proteome</keyword>
<accession>A0ABU9GA74</accession>
<feature type="non-terminal residue" evidence="3">
    <location>
        <position position="1"/>
    </location>
</feature>
<dbReference type="Proteomes" id="UP001379949">
    <property type="component" value="Unassembled WGS sequence"/>
</dbReference>
<dbReference type="InterPro" id="IPR000297">
    <property type="entry name" value="PPIase_PpiC"/>
</dbReference>
<dbReference type="Pfam" id="PF00639">
    <property type="entry name" value="Rotamase"/>
    <property type="match status" value="1"/>
</dbReference>
<sequence>ANSDGLFDIEGVDLGWRPLNQLPPLFVRALGDSQSGSLVGPIQCNAGFHLLWLIDKRSPSSTIQQQTKA</sequence>
<dbReference type="EC" id="5.2.1.8" evidence="3"/>
<evidence type="ECO:0000313" key="3">
    <source>
        <dbReference type="EMBL" id="MEL0615155.1"/>
    </source>
</evidence>
<feature type="domain" description="PpiC" evidence="2">
    <location>
        <begin position="1"/>
        <end position="55"/>
    </location>
</feature>
<dbReference type="InterPro" id="IPR046357">
    <property type="entry name" value="PPIase_dom_sf"/>
</dbReference>
<dbReference type="RefSeq" id="WP_341568308.1">
    <property type="nucleotide sequence ID" value="NZ_JBAKAR010000384.1"/>
</dbReference>
<keyword evidence="1 3" id="KW-0413">Isomerase</keyword>
<comment type="caution">
    <text evidence="3">The sequence shown here is derived from an EMBL/GenBank/DDBJ whole genome shotgun (WGS) entry which is preliminary data.</text>
</comment>
<dbReference type="PROSITE" id="PS50198">
    <property type="entry name" value="PPIC_PPIASE_2"/>
    <property type="match status" value="1"/>
</dbReference>
<reference evidence="3 4" key="1">
    <citation type="submission" date="2024-02" db="EMBL/GenBank/DDBJ databases">
        <title>Bacteria isolated from the canopy kelp, Nereocystis luetkeana.</title>
        <authorList>
            <person name="Pfister C.A."/>
            <person name="Younker I.T."/>
            <person name="Light S.H."/>
        </authorList>
    </citation>
    <scope>NUCLEOTIDE SEQUENCE [LARGE SCALE GENOMIC DNA]</scope>
    <source>
        <strain evidence="3 4">TI.4.07</strain>
    </source>
</reference>
<dbReference type="Gene3D" id="3.10.50.40">
    <property type="match status" value="1"/>
</dbReference>
<proteinExistence type="predicted"/>
<evidence type="ECO:0000313" key="4">
    <source>
        <dbReference type="Proteomes" id="UP001379949"/>
    </source>
</evidence>
<dbReference type="SUPFAM" id="SSF54534">
    <property type="entry name" value="FKBP-like"/>
    <property type="match status" value="1"/>
</dbReference>
<evidence type="ECO:0000256" key="1">
    <source>
        <dbReference type="PROSITE-ProRule" id="PRU00278"/>
    </source>
</evidence>
<organism evidence="3 4">
    <name type="scientific">Marinomonas arenicola</name>
    <dbReference type="NCBI Taxonomy" id="569601"/>
    <lineage>
        <taxon>Bacteria</taxon>
        <taxon>Pseudomonadati</taxon>
        <taxon>Pseudomonadota</taxon>
        <taxon>Gammaproteobacteria</taxon>
        <taxon>Oceanospirillales</taxon>
        <taxon>Oceanospirillaceae</taxon>
        <taxon>Marinomonas</taxon>
    </lineage>
</organism>
<evidence type="ECO:0000259" key="2">
    <source>
        <dbReference type="PROSITE" id="PS50198"/>
    </source>
</evidence>